<reference evidence="2 4" key="1">
    <citation type="submission" date="2017-11" db="EMBL/GenBank/DDBJ databases">
        <title>The genome of Rhizophagus clarus HR1 reveals common genetic basis of auxotrophy among arbuscular mycorrhizal fungi.</title>
        <authorList>
            <person name="Kobayashi Y."/>
        </authorList>
    </citation>
    <scope>NUCLEOTIDE SEQUENCE [LARGE SCALE GENOMIC DNA]</scope>
    <source>
        <strain evidence="2 4">HR1</strain>
    </source>
</reference>
<protein>
    <submittedName>
        <fullName evidence="2">Uncharacterized protein</fullName>
    </submittedName>
</protein>
<sequence>MKFQYIFILLVVSLTYVQAKDCQVYLDGSWGTHTTNTSPGCYGVDDPGTYHANQPRGGCYTFFSEYGCKGQFLGFYCGNSGKISPPISPKSVQIWSCP</sequence>
<feature type="chain" id="PRO_5036327556" evidence="1">
    <location>
        <begin position="20"/>
        <end position="98"/>
    </location>
</feature>
<accession>A0A2Z6QSQ8</accession>
<organism evidence="2 4">
    <name type="scientific">Rhizophagus clarus</name>
    <dbReference type="NCBI Taxonomy" id="94130"/>
    <lineage>
        <taxon>Eukaryota</taxon>
        <taxon>Fungi</taxon>
        <taxon>Fungi incertae sedis</taxon>
        <taxon>Mucoromycota</taxon>
        <taxon>Glomeromycotina</taxon>
        <taxon>Glomeromycetes</taxon>
        <taxon>Glomerales</taxon>
        <taxon>Glomeraceae</taxon>
        <taxon>Rhizophagus</taxon>
    </lineage>
</organism>
<keyword evidence="1" id="KW-0732">Signal</keyword>
<reference evidence="3" key="2">
    <citation type="submission" date="2019-10" db="EMBL/GenBank/DDBJ databases">
        <title>Conservation and host-specific expression of non-tandemly repeated heterogenous ribosome RNA gene in arbuscular mycorrhizal fungi.</title>
        <authorList>
            <person name="Maeda T."/>
            <person name="Kobayashi Y."/>
            <person name="Nakagawa T."/>
            <person name="Ezawa T."/>
            <person name="Yamaguchi K."/>
            <person name="Bino T."/>
            <person name="Nishimoto Y."/>
            <person name="Shigenobu S."/>
            <person name="Kawaguchi M."/>
        </authorList>
    </citation>
    <scope>NUCLEOTIDE SEQUENCE</scope>
    <source>
        <strain evidence="3">HR1</strain>
    </source>
</reference>
<evidence type="ECO:0000256" key="1">
    <source>
        <dbReference type="SAM" id="SignalP"/>
    </source>
</evidence>
<comment type="caution">
    <text evidence="2">The sequence shown here is derived from an EMBL/GenBank/DDBJ whole genome shotgun (WGS) entry which is preliminary data.</text>
</comment>
<dbReference type="Proteomes" id="UP000615446">
    <property type="component" value="Unassembled WGS sequence"/>
</dbReference>
<dbReference type="Proteomes" id="UP000247702">
    <property type="component" value="Unassembled WGS sequence"/>
</dbReference>
<evidence type="ECO:0000313" key="4">
    <source>
        <dbReference type="Proteomes" id="UP000247702"/>
    </source>
</evidence>
<proteinExistence type="predicted"/>
<name>A0A2Z6QSQ8_9GLOM</name>
<evidence type="ECO:0000313" key="2">
    <source>
        <dbReference type="EMBL" id="GBB87761.1"/>
    </source>
</evidence>
<gene>
    <name evidence="3" type="ORF">RCL2_002759500</name>
    <name evidence="2" type="ORF">RclHR1_14260002</name>
</gene>
<keyword evidence="4" id="KW-1185">Reference proteome</keyword>
<dbReference type="AlphaFoldDB" id="A0A2Z6QSQ8"/>
<dbReference type="EMBL" id="BEXD01000476">
    <property type="protein sequence ID" value="GBB87761.1"/>
    <property type="molecule type" value="Genomic_DNA"/>
</dbReference>
<evidence type="ECO:0000313" key="3">
    <source>
        <dbReference type="EMBL" id="GET01174.1"/>
    </source>
</evidence>
<dbReference type="EMBL" id="BLAL01000297">
    <property type="protein sequence ID" value="GET01174.1"/>
    <property type="molecule type" value="Genomic_DNA"/>
</dbReference>
<feature type="signal peptide" evidence="1">
    <location>
        <begin position="1"/>
        <end position="19"/>
    </location>
</feature>
<dbReference type="OrthoDB" id="2303111at2759"/>